<protein>
    <submittedName>
        <fullName evidence="1">Endonuclease, putative</fullName>
    </submittedName>
</protein>
<sequence length="35" mass="4139">MSSEWIMLCLNRSPFFLFVLHLLLFASLICDVCIY</sequence>
<reference evidence="1" key="2">
    <citation type="journal article" date="2015" name="Data Brief">
        <title>Shoot transcriptome of the giant reed, Arundo donax.</title>
        <authorList>
            <person name="Barrero R.A."/>
            <person name="Guerrero F.D."/>
            <person name="Moolhuijzen P."/>
            <person name="Goolsby J.A."/>
            <person name="Tidwell J."/>
            <person name="Bellgard S.E."/>
            <person name="Bellgard M.I."/>
        </authorList>
    </citation>
    <scope>NUCLEOTIDE SEQUENCE</scope>
    <source>
        <tissue evidence="1">Shoot tissue taken approximately 20 cm above the soil surface</tissue>
    </source>
</reference>
<dbReference type="AlphaFoldDB" id="A0A0A9CX39"/>
<accession>A0A0A9CX39</accession>
<keyword evidence="1" id="KW-0255">Endonuclease</keyword>
<proteinExistence type="predicted"/>
<dbReference type="EMBL" id="GBRH01217774">
    <property type="protein sequence ID" value="JAD80121.1"/>
    <property type="molecule type" value="Transcribed_RNA"/>
</dbReference>
<organism evidence="1">
    <name type="scientific">Arundo donax</name>
    <name type="common">Giant reed</name>
    <name type="synonym">Donax arundinaceus</name>
    <dbReference type="NCBI Taxonomy" id="35708"/>
    <lineage>
        <taxon>Eukaryota</taxon>
        <taxon>Viridiplantae</taxon>
        <taxon>Streptophyta</taxon>
        <taxon>Embryophyta</taxon>
        <taxon>Tracheophyta</taxon>
        <taxon>Spermatophyta</taxon>
        <taxon>Magnoliopsida</taxon>
        <taxon>Liliopsida</taxon>
        <taxon>Poales</taxon>
        <taxon>Poaceae</taxon>
        <taxon>PACMAD clade</taxon>
        <taxon>Arundinoideae</taxon>
        <taxon>Arundineae</taxon>
        <taxon>Arundo</taxon>
    </lineage>
</organism>
<keyword evidence="1" id="KW-0540">Nuclease</keyword>
<evidence type="ECO:0000313" key="1">
    <source>
        <dbReference type="EMBL" id="JAD80121.1"/>
    </source>
</evidence>
<dbReference type="GO" id="GO:0004519">
    <property type="term" value="F:endonuclease activity"/>
    <property type="evidence" value="ECO:0007669"/>
    <property type="project" value="UniProtKB-KW"/>
</dbReference>
<keyword evidence="1" id="KW-0378">Hydrolase</keyword>
<name>A0A0A9CX39_ARUDO</name>
<reference evidence="1" key="1">
    <citation type="submission" date="2014-09" db="EMBL/GenBank/DDBJ databases">
        <authorList>
            <person name="Magalhaes I.L.F."/>
            <person name="Oliveira U."/>
            <person name="Santos F.R."/>
            <person name="Vidigal T.H.D.A."/>
            <person name="Brescovit A.D."/>
            <person name="Santos A.J."/>
        </authorList>
    </citation>
    <scope>NUCLEOTIDE SEQUENCE</scope>
    <source>
        <tissue evidence="1">Shoot tissue taken approximately 20 cm above the soil surface</tissue>
    </source>
</reference>